<organism evidence="2 3">
    <name type="scientific">Naumovozyma dairenensis (strain ATCC 10597 / BCRC 20456 / CBS 421 / NBRC 0211 / NRRL Y-12639)</name>
    <name type="common">Saccharomyces dairenensis</name>
    <dbReference type="NCBI Taxonomy" id="1071378"/>
    <lineage>
        <taxon>Eukaryota</taxon>
        <taxon>Fungi</taxon>
        <taxon>Dikarya</taxon>
        <taxon>Ascomycota</taxon>
        <taxon>Saccharomycotina</taxon>
        <taxon>Saccharomycetes</taxon>
        <taxon>Saccharomycetales</taxon>
        <taxon>Saccharomycetaceae</taxon>
        <taxon>Naumovozyma</taxon>
    </lineage>
</organism>
<sequence>MTSDLLDVNDSLYTADTSFDDQEYHEAQTDFIIPKHTEMINSDNEEYDADADRSVSDDEEKNNSSNNETINAILNINLNPKFMKLISFAGSCSINLVLPFVNGLMLGFGELFAHELSWKFNWFGGRSHPNGFRIYPESRKFKAQEEKQSSFL</sequence>
<accession>G0W5A3</accession>
<dbReference type="GO" id="GO:0070096">
    <property type="term" value="P:mitochondrial outer membrane translocase complex assembly"/>
    <property type="evidence" value="ECO:0007669"/>
    <property type="project" value="EnsemblFungi"/>
</dbReference>
<feature type="region of interest" description="Disordered" evidence="1">
    <location>
        <begin position="46"/>
        <end position="65"/>
    </location>
</feature>
<dbReference type="PANTHER" id="PTHR28241:SF1">
    <property type="entry name" value="MITOCHONDRIAL IMPORT PROTEIN 1"/>
    <property type="match status" value="1"/>
</dbReference>
<evidence type="ECO:0000313" key="3">
    <source>
        <dbReference type="Proteomes" id="UP000000689"/>
    </source>
</evidence>
<keyword evidence="3" id="KW-1185">Reference proteome</keyword>
<dbReference type="GeneID" id="11495532"/>
<gene>
    <name evidence="2" type="primary">NDAI0A08380</name>
    <name evidence="2" type="ordered locus">NDAI_0A08380</name>
</gene>
<reference evidence="2 3" key="1">
    <citation type="journal article" date="2011" name="Proc. Natl. Acad. Sci. U.S.A.">
        <title>Evolutionary erosion of yeast sex chromosomes by mating-type switching accidents.</title>
        <authorList>
            <person name="Gordon J.L."/>
            <person name="Armisen D."/>
            <person name="Proux-Wera E."/>
            <person name="Oheigeartaigh S.S."/>
            <person name="Byrne K.P."/>
            <person name="Wolfe K.H."/>
        </authorList>
    </citation>
    <scope>NUCLEOTIDE SEQUENCE [LARGE SCALE GENOMIC DNA]</scope>
    <source>
        <strain evidence="3">ATCC 10597 / BCRC 20456 / CBS 421 / NBRC 0211 / NRRL Y-12639</strain>
    </source>
</reference>
<dbReference type="EMBL" id="HE580267">
    <property type="protein sequence ID" value="CCD22991.1"/>
    <property type="molecule type" value="Genomic_DNA"/>
</dbReference>
<dbReference type="Proteomes" id="UP000000689">
    <property type="component" value="Chromosome 1"/>
</dbReference>
<name>G0W5A3_NAUDC</name>
<evidence type="ECO:0000256" key="1">
    <source>
        <dbReference type="SAM" id="MobiDB-lite"/>
    </source>
</evidence>
<dbReference type="Pfam" id="PF08219">
    <property type="entry name" value="TOM13"/>
    <property type="match status" value="1"/>
</dbReference>
<dbReference type="KEGG" id="ndi:NDAI_0A08380"/>
<dbReference type="HOGENOM" id="CLU_1722838_0_0_1"/>
<dbReference type="GO" id="GO:0045040">
    <property type="term" value="P:protein insertion into mitochondrial outer membrane"/>
    <property type="evidence" value="ECO:0007669"/>
    <property type="project" value="EnsemblFungi"/>
</dbReference>
<proteinExistence type="predicted"/>
<dbReference type="AlphaFoldDB" id="G0W5A3"/>
<dbReference type="GO" id="GO:0140595">
    <property type="term" value="C:MIM complex"/>
    <property type="evidence" value="ECO:0007669"/>
    <property type="project" value="EnsemblFungi"/>
</dbReference>
<protein>
    <recommendedName>
        <fullName evidence="4">Mitochondrial import protein 1</fullName>
    </recommendedName>
</protein>
<dbReference type="eggNOG" id="ENOG502SBHA">
    <property type="taxonomic scope" value="Eukaryota"/>
</dbReference>
<dbReference type="OrthoDB" id="5529571at2759"/>
<dbReference type="PANTHER" id="PTHR28241">
    <property type="entry name" value="MITOCHONDRIAL IMPORT PROTEIN 1"/>
    <property type="match status" value="1"/>
</dbReference>
<dbReference type="STRING" id="1071378.G0W5A3"/>
<evidence type="ECO:0008006" key="4">
    <source>
        <dbReference type="Google" id="ProtNLM"/>
    </source>
</evidence>
<dbReference type="InterPro" id="IPR013262">
    <property type="entry name" value="OMP_MIM1/TOM13_mt"/>
</dbReference>
<dbReference type="RefSeq" id="XP_003668234.1">
    <property type="nucleotide sequence ID" value="XM_003668186.1"/>
</dbReference>
<evidence type="ECO:0000313" key="2">
    <source>
        <dbReference type="EMBL" id="CCD22991.1"/>
    </source>
</evidence>